<dbReference type="InterPro" id="IPR036259">
    <property type="entry name" value="MFS_trans_sf"/>
</dbReference>
<feature type="transmembrane region" description="Helical" evidence="8">
    <location>
        <begin position="302"/>
        <end position="322"/>
    </location>
</feature>
<evidence type="ECO:0000256" key="6">
    <source>
        <dbReference type="ARBA" id="ARBA00022989"/>
    </source>
</evidence>
<evidence type="ECO:0000313" key="14">
    <source>
        <dbReference type="Proteomes" id="UP000494205"/>
    </source>
</evidence>
<dbReference type="SUPFAM" id="SSF103473">
    <property type="entry name" value="MFS general substrate transporter"/>
    <property type="match status" value="1"/>
</dbReference>
<feature type="transmembrane region" description="Helical" evidence="8">
    <location>
        <begin position="33"/>
        <end position="54"/>
    </location>
</feature>
<evidence type="ECO:0000256" key="7">
    <source>
        <dbReference type="ARBA" id="ARBA00023136"/>
    </source>
</evidence>
<evidence type="ECO:0000313" key="13">
    <source>
        <dbReference type="Proteomes" id="UP000235659"/>
    </source>
</evidence>
<reference evidence="11 14" key="2">
    <citation type="submission" date="2020-04" db="EMBL/GenBank/DDBJ databases">
        <authorList>
            <person name="De Canck E."/>
        </authorList>
    </citation>
    <scope>NUCLEOTIDE SEQUENCE [LARGE SCALE GENOMIC DNA]</scope>
    <source>
        <strain evidence="11 14">LMG 27174</strain>
    </source>
</reference>
<proteinExistence type="inferred from homology"/>
<name>A0A2N7VYL8_9BURK</name>
<feature type="transmembrane region" description="Helical" evidence="8">
    <location>
        <begin position="157"/>
        <end position="181"/>
    </location>
</feature>
<evidence type="ECO:0000256" key="1">
    <source>
        <dbReference type="ARBA" id="ARBA00004651"/>
    </source>
</evidence>
<comment type="subcellular location">
    <subcellularLocation>
        <location evidence="8">Cell inner membrane</location>
        <topology evidence="8">Multi-pass membrane protein</topology>
    </subcellularLocation>
    <subcellularLocation>
        <location evidence="1">Cell membrane</location>
        <topology evidence="1">Multi-pass membrane protein</topology>
    </subcellularLocation>
</comment>
<dbReference type="EMBL" id="CADIJZ010000038">
    <property type="protein sequence ID" value="CAB3738378.1"/>
    <property type="molecule type" value="Genomic_DNA"/>
</dbReference>
<evidence type="ECO:0000313" key="11">
    <source>
        <dbReference type="EMBL" id="CAB3738378.1"/>
    </source>
</evidence>
<protein>
    <recommendedName>
        <fullName evidence="8">Bcr/CflA family efflux transporter</fullName>
    </recommendedName>
</protein>
<reference evidence="12 13" key="1">
    <citation type="submission" date="2018-01" db="EMBL/GenBank/DDBJ databases">
        <title>Whole genome analyses suggest that Burkholderia sensu lato contains two further novel genera in the rhizoxinica-symbiotica group Mycetohabitans gen. nov., and Trinickia gen. nov.: implications for the evolution of diazotrophy and nodulation in the Burkholderiaceae.</title>
        <authorList>
            <person name="Estrada-de los Santos P."/>
            <person name="Palmer M."/>
            <person name="Chavez-Ramirez B."/>
            <person name="Beukes C."/>
            <person name="Steenkamp E.T."/>
            <person name="Hirsch A.M."/>
            <person name="Manyaka P."/>
            <person name="Maluk M."/>
            <person name="Lafos M."/>
            <person name="Crook M."/>
            <person name="Gross E."/>
            <person name="Simon M.F."/>
            <person name="Bueno dos Reis Junior F."/>
            <person name="Poole P.S."/>
            <person name="Venter S.N."/>
            <person name="James E.K."/>
        </authorList>
    </citation>
    <scope>NUCLEOTIDE SEQUENCE [LARGE SCALE GENOMIC DNA]</scope>
    <source>
        <strain evidence="12 13">WSM 3937</strain>
    </source>
</reference>
<evidence type="ECO:0000256" key="8">
    <source>
        <dbReference type="RuleBase" id="RU365088"/>
    </source>
</evidence>
<keyword evidence="5 8" id="KW-0812">Transmembrane</keyword>
<feature type="transmembrane region" description="Helical" evidence="8">
    <location>
        <begin position="98"/>
        <end position="118"/>
    </location>
</feature>
<feature type="transmembrane region" description="Helical" evidence="8">
    <location>
        <begin position="272"/>
        <end position="290"/>
    </location>
</feature>
<evidence type="ECO:0000256" key="3">
    <source>
        <dbReference type="ARBA" id="ARBA00022448"/>
    </source>
</evidence>
<dbReference type="Pfam" id="PF07690">
    <property type="entry name" value="MFS_1"/>
    <property type="match status" value="1"/>
</dbReference>
<dbReference type="PANTHER" id="PTHR23502:SF132">
    <property type="entry name" value="POLYAMINE TRANSPORTER 2-RELATED"/>
    <property type="match status" value="1"/>
</dbReference>
<dbReference type="FunFam" id="1.20.1720.10:FF:000005">
    <property type="entry name" value="Bcr/CflA family efflux transporter"/>
    <property type="match status" value="1"/>
</dbReference>
<organism evidence="11 14">
    <name type="scientific">Paraburkholderia rhynchosiae</name>
    <dbReference type="NCBI Taxonomy" id="487049"/>
    <lineage>
        <taxon>Bacteria</taxon>
        <taxon>Pseudomonadati</taxon>
        <taxon>Pseudomonadota</taxon>
        <taxon>Betaproteobacteria</taxon>
        <taxon>Burkholderiales</taxon>
        <taxon>Burkholderiaceae</taxon>
        <taxon>Paraburkholderia</taxon>
    </lineage>
</organism>
<gene>
    <name evidence="11" type="primary">bcr_2</name>
    <name evidence="12" type="ORF">C0Z16_33245</name>
    <name evidence="11" type="ORF">LMG27174_06460</name>
</gene>
<dbReference type="NCBIfam" id="TIGR00710">
    <property type="entry name" value="efflux_Bcr_CflA"/>
    <property type="match status" value="1"/>
</dbReference>
<keyword evidence="8" id="KW-0997">Cell inner membrane</keyword>
<evidence type="ECO:0000313" key="12">
    <source>
        <dbReference type="EMBL" id="PMS22233.1"/>
    </source>
</evidence>
<dbReference type="RefSeq" id="WP_102636250.1">
    <property type="nucleotide sequence ID" value="NZ_CADIJZ010000038.1"/>
</dbReference>
<sequence>MLLNSRSPAPAGTLPSAATESVTPAADQHGLRILATLSLLMAFASISTDLYLPALPAMALSLHADTGAIELTISSYLIGFSLGQLLWGPIGDRYGRRLPIAIGLVLFIVGSAGCALSTSSGALVGWRIVQAAGACASVVLARAMVRDLYTGHRAAQMMSTLMTIMAIAPLIGPSVGGLILHVASWRAIFWALVGVGLATLAALGTLPETLPEARRNHEPLGRALAAYATLLQHRRVLGYAGAGGFLYGGMYAYVAGTPFAYITYHHVSPQRYGVLFAAGIAGIMITNQINAKMVRRYGSDRLMRAGTWGAAIAGMLLAIGAWTDWGGLAGLVIPLFLFVSTTGFIVANAIAGALGIFPARAGTMSALIGATQYGTGVLGSALVGFFADGTPWPMGAVIAAMGIGSLLCATLLLPWPLAISGVAATAK</sequence>
<dbReference type="Proteomes" id="UP000494205">
    <property type="component" value="Unassembled WGS sequence"/>
</dbReference>
<feature type="transmembrane region" description="Helical" evidence="8">
    <location>
        <begin position="366"/>
        <end position="386"/>
    </location>
</feature>
<dbReference type="InterPro" id="IPR011701">
    <property type="entry name" value="MFS"/>
</dbReference>
<keyword evidence="6 8" id="KW-1133">Transmembrane helix</keyword>
<dbReference type="CDD" id="cd17320">
    <property type="entry name" value="MFS_MdfA_MDR_like"/>
    <property type="match status" value="1"/>
</dbReference>
<feature type="transmembrane region" description="Helical" evidence="8">
    <location>
        <begin position="66"/>
        <end position="86"/>
    </location>
</feature>
<dbReference type="AlphaFoldDB" id="A0A2N7VYL8"/>
<dbReference type="InterPro" id="IPR020846">
    <property type="entry name" value="MFS_dom"/>
</dbReference>
<evidence type="ECO:0000256" key="4">
    <source>
        <dbReference type="ARBA" id="ARBA00022475"/>
    </source>
</evidence>
<evidence type="ECO:0000256" key="9">
    <source>
        <dbReference type="SAM" id="MobiDB-lite"/>
    </source>
</evidence>
<dbReference type="GO" id="GO:0042910">
    <property type="term" value="F:xenobiotic transmembrane transporter activity"/>
    <property type="evidence" value="ECO:0007669"/>
    <property type="project" value="InterPro"/>
</dbReference>
<dbReference type="PROSITE" id="PS50850">
    <property type="entry name" value="MFS"/>
    <property type="match status" value="1"/>
</dbReference>
<keyword evidence="3 8" id="KW-0813">Transport</keyword>
<evidence type="ECO:0000256" key="5">
    <source>
        <dbReference type="ARBA" id="ARBA00022692"/>
    </source>
</evidence>
<dbReference type="InterPro" id="IPR004812">
    <property type="entry name" value="Efflux_drug-R_Bcr/CmlA"/>
</dbReference>
<dbReference type="GO" id="GO:1990961">
    <property type="term" value="P:xenobiotic detoxification by transmembrane export across the plasma membrane"/>
    <property type="evidence" value="ECO:0007669"/>
    <property type="project" value="InterPro"/>
</dbReference>
<feature type="transmembrane region" description="Helical" evidence="8">
    <location>
        <begin position="236"/>
        <end position="260"/>
    </location>
</feature>
<dbReference type="GO" id="GO:0005886">
    <property type="term" value="C:plasma membrane"/>
    <property type="evidence" value="ECO:0007669"/>
    <property type="project" value="UniProtKB-SubCell"/>
</dbReference>
<dbReference type="Gene3D" id="1.20.1720.10">
    <property type="entry name" value="Multidrug resistance protein D"/>
    <property type="match status" value="1"/>
</dbReference>
<evidence type="ECO:0000259" key="10">
    <source>
        <dbReference type="PROSITE" id="PS50850"/>
    </source>
</evidence>
<feature type="transmembrane region" description="Helical" evidence="8">
    <location>
        <begin position="187"/>
        <end position="206"/>
    </location>
</feature>
<evidence type="ECO:0000256" key="2">
    <source>
        <dbReference type="ARBA" id="ARBA00006236"/>
    </source>
</evidence>
<feature type="region of interest" description="Disordered" evidence="9">
    <location>
        <begin position="1"/>
        <end position="20"/>
    </location>
</feature>
<accession>A0A2N7VYL8</accession>
<feature type="transmembrane region" description="Helical" evidence="8">
    <location>
        <begin position="392"/>
        <end position="413"/>
    </location>
</feature>
<comment type="similarity">
    <text evidence="2 8">Belongs to the major facilitator superfamily. Bcr/CmlA family.</text>
</comment>
<keyword evidence="13" id="KW-1185">Reference proteome</keyword>
<dbReference type="Proteomes" id="UP000235659">
    <property type="component" value="Unassembled WGS sequence"/>
</dbReference>
<dbReference type="EMBL" id="PNXY01000044">
    <property type="protein sequence ID" value="PMS22233.1"/>
    <property type="molecule type" value="Genomic_DNA"/>
</dbReference>
<keyword evidence="4" id="KW-1003">Cell membrane</keyword>
<feature type="transmembrane region" description="Helical" evidence="8">
    <location>
        <begin position="328"/>
        <end position="354"/>
    </location>
</feature>
<feature type="transmembrane region" description="Helical" evidence="8">
    <location>
        <begin position="124"/>
        <end position="145"/>
    </location>
</feature>
<feature type="domain" description="Major facilitator superfamily (MFS) profile" evidence="10">
    <location>
        <begin position="33"/>
        <end position="417"/>
    </location>
</feature>
<keyword evidence="7 8" id="KW-0472">Membrane</keyword>
<dbReference type="OrthoDB" id="9814303at2"/>
<dbReference type="PANTHER" id="PTHR23502">
    <property type="entry name" value="MAJOR FACILITATOR SUPERFAMILY"/>
    <property type="match status" value="1"/>
</dbReference>